<feature type="compositionally biased region" description="Polar residues" evidence="1">
    <location>
        <begin position="40"/>
        <end position="55"/>
    </location>
</feature>
<organism evidence="2 3">
    <name type="scientific">Champsocephalus esox</name>
    <name type="common">pike icefish</name>
    <dbReference type="NCBI Taxonomy" id="159716"/>
    <lineage>
        <taxon>Eukaryota</taxon>
        <taxon>Metazoa</taxon>
        <taxon>Chordata</taxon>
        <taxon>Craniata</taxon>
        <taxon>Vertebrata</taxon>
        <taxon>Euteleostomi</taxon>
        <taxon>Actinopterygii</taxon>
        <taxon>Neopterygii</taxon>
        <taxon>Teleostei</taxon>
        <taxon>Neoteleostei</taxon>
        <taxon>Acanthomorphata</taxon>
        <taxon>Eupercaria</taxon>
        <taxon>Perciformes</taxon>
        <taxon>Notothenioidei</taxon>
        <taxon>Channichthyidae</taxon>
        <taxon>Champsocephalus</taxon>
    </lineage>
</organism>
<accession>A0AAN8BV59</accession>
<dbReference type="AlphaFoldDB" id="A0AAN8BV59"/>
<feature type="region of interest" description="Disordered" evidence="1">
    <location>
        <begin position="40"/>
        <end position="61"/>
    </location>
</feature>
<gene>
    <name evidence="2" type="ORF">CesoFtcFv8_012558</name>
</gene>
<evidence type="ECO:0000313" key="2">
    <source>
        <dbReference type="EMBL" id="KAK5892151.1"/>
    </source>
</evidence>
<dbReference type="EMBL" id="JAULUE010002055">
    <property type="protein sequence ID" value="KAK5892151.1"/>
    <property type="molecule type" value="Genomic_DNA"/>
</dbReference>
<evidence type="ECO:0000256" key="1">
    <source>
        <dbReference type="SAM" id="MobiDB-lite"/>
    </source>
</evidence>
<comment type="caution">
    <text evidence="2">The sequence shown here is derived from an EMBL/GenBank/DDBJ whole genome shotgun (WGS) entry which is preliminary data.</text>
</comment>
<reference evidence="2 3" key="1">
    <citation type="journal article" date="2023" name="Mol. Biol. Evol.">
        <title>Genomics of Secondarily Temperate Adaptation in the Only Non-Antarctic Icefish.</title>
        <authorList>
            <person name="Rivera-Colon A.G."/>
            <person name="Rayamajhi N."/>
            <person name="Minhas B.F."/>
            <person name="Madrigal G."/>
            <person name="Bilyk K.T."/>
            <person name="Yoon V."/>
            <person name="Hune M."/>
            <person name="Gregory S."/>
            <person name="Cheng C.H.C."/>
            <person name="Catchen J.M."/>
        </authorList>
    </citation>
    <scope>NUCLEOTIDE SEQUENCE [LARGE SCALE GENOMIC DNA]</scope>
    <source>
        <strain evidence="2">JC2023a</strain>
    </source>
</reference>
<keyword evidence="3" id="KW-1185">Reference proteome</keyword>
<protein>
    <submittedName>
        <fullName evidence="2">Uncharacterized protein</fullName>
    </submittedName>
</protein>
<proteinExistence type="predicted"/>
<name>A0AAN8BV59_9TELE</name>
<evidence type="ECO:0000313" key="3">
    <source>
        <dbReference type="Proteomes" id="UP001335648"/>
    </source>
</evidence>
<dbReference type="Proteomes" id="UP001335648">
    <property type="component" value="Unassembled WGS sequence"/>
</dbReference>
<sequence length="86" mass="9105">MSHLVCCSEASDGHYTHVQKQETLAALSLHSDLTRSLSLSSPAVQRVESGSTSEAPGTGEGTPGHFLFLSQRVKAAYFACVIVLCP</sequence>